<dbReference type="PANTHER" id="PTHR39428:SF1">
    <property type="entry name" value="F420H(2)-DEPENDENT QUINONE REDUCTASE RV1261C"/>
    <property type="match status" value="1"/>
</dbReference>
<dbReference type="InterPro" id="IPR012349">
    <property type="entry name" value="Split_barrel_FMN-bd"/>
</dbReference>
<dbReference type="GO" id="GO:0070967">
    <property type="term" value="F:coenzyme F420 binding"/>
    <property type="evidence" value="ECO:0007669"/>
    <property type="project" value="TreeGrafter"/>
</dbReference>
<keyword evidence="5" id="KW-1185">Reference proteome</keyword>
<evidence type="ECO:0000313" key="4">
    <source>
        <dbReference type="EMBL" id="MBG0561184.1"/>
    </source>
</evidence>
<evidence type="ECO:0000256" key="1">
    <source>
        <dbReference type="ARBA" id="ARBA00008710"/>
    </source>
</evidence>
<dbReference type="NCBIfam" id="TIGR00026">
    <property type="entry name" value="hi_GC_TIGR00026"/>
    <property type="match status" value="1"/>
</dbReference>
<proteinExistence type="inferred from homology"/>
<reference evidence="4" key="1">
    <citation type="submission" date="2020-11" db="EMBL/GenBank/DDBJ databases">
        <title>Isolation and identification of active actinomycetes.</title>
        <authorList>
            <person name="Sun X."/>
        </authorList>
    </citation>
    <scope>NUCLEOTIDE SEQUENCE</scope>
    <source>
        <strain evidence="4">NEAU-A11</strain>
    </source>
</reference>
<name>A0A931C2R8_9ACTN</name>
<dbReference type="Gene3D" id="2.30.110.10">
    <property type="entry name" value="Electron Transport, Fmn-binding Protein, Chain A"/>
    <property type="match status" value="1"/>
</dbReference>
<dbReference type="InterPro" id="IPR004378">
    <property type="entry name" value="F420H2_quin_Rdtase"/>
</dbReference>
<comment type="caution">
    <text evidence="4">The sequence shown here is derived from an EMBL/GenBank/DDBJ whole genome shotgun (WGS) entry which is preliminary data.</text>
</comment>
<dbReference type="Proteomes" id="UP000598146">
    <property type="component" value="Unassembled WGS sequence"/>
</dbReference>
<feature type="region of interest" description="Disordered" evidence="3">
    <location>
        <begin position="106"/>
        <end position="127"/>
    </location>
</feature>
<dbReference type="Pfam" id="PF04075">
    <property type="entry name" value="F420H2_quin_red"/>
    <property type="match status" value="1"/>
</dbReference>
<dbReference type="GO" id="GO:0005886">
    <property type="term" value="C:plasma membrane"/>
    <property type="evidence" value="ECO:0007669"/>
    <property type="project" value="TreeGrafter"/>
</dbReference>
<dbReference type="EMBL" id="JADQTO010000003">
    <property type="protein sequence ID" value="MBG0561184.1"/>
    <property type="molecule type" value="Genomic_DNA"/>
</dbReference>
<evidence type="ECO:0000256" key="3">
    <source>
        <dbReference type="SAM" id="MobiDB-lite"/>
    </source>
</evidence>
<gene>
    <name evidence="4" type="ORF">I4J89_06875</name>
</gene>
<comment type="catalytic activity">
    <reaction evidence="2">
        <text>oxidized coenzyme F420-(gamma-L-Glu)(n) + a quinol + H(+) = reduced coenzyme F420-(gamma-L-Glu)(n) + a quinone</text>
        <dbReference type="Rhea" id="RHEA:39663"/>
        <dbReference type="Rhea" id="RHEA-COMP:12939"/>
        <dbReference type="Rhea" id="RHEA-COMP:14378"/>
        <dbReference type="ChEBI" id="CHEBI:15378"/>
        <dbReference type="ChEBI" id="CHEBI:24646"/>
        <dbReference type="ChEBI" id="CHEBI:132124"/>
        <dbReference type="ChEBI" id="CHEBI:133980"/>
        <dbReference type="ChEBI" id="CHEBI:139511"/>
    </reaction>
</comment>
<evidence type="ECO:0000256" key="2">
    <source>
        <dbReference type="ARBA" id="ARBA00049106"/>
    </source>
</evidence>
<protein>
    <submittedName>
        <fullName evidence="4">Nitroreductase family deazaflavin-dependent oxidoreductase</fullName>
    </submittedName>
</protein>
<dbReference type="PANTHER" id="PTHR39428">
    <property type="entry name" value="F420H(2)-DEPENDENT QUINONE REDUCTASE RV1261C"/>
    <property type="match status" value="1"/>
</dbReference>
<evidence type="ECO:0000313" key="5">
    <source>
        <dbReference type="Proteomes" id="UP000598146"/>
    </source>
</evidence>
<dbReference type="GO" id="GO:0016491">
    <property type="term" value="F:oxidoreductase activity"/>
    <property type="evidence" value="ECO:0007669"/>
    <property type="project" value="InterPro"/>
</dbReference>
<dbReference type="AlphaFoldDB" id="A0A931C2R8"/>
<accession>A0A931C2R8</accession>
<organism evidence="4 5">
    <name type="scientific">Actinoplanes aureus</name>
    <dbReference type="NCBI Taxonomy" id="2792083"/>
    <lineage>
        <taxon>Bacteria</taxon>
        <taxon>Bacillati</taxon>
        <taxon>Actinomycetota</taxon>
        <taxon>Actinomycetes</taxon>
        <taxon>Micromonosporales</taxon>
        <taxon>Micromonosporaceae</taxon>
        <taxon>Actinoplanes</taxon>
    </lineage>
</organism>
<comment type="similarity">
    <text evidence="1">Belongs to the F420H(2)-dependent quinone reductase family.</text>
</comment>
<sequence length="127" mass="14316">MKMHKRTGDRFQGMDLLYLTTVGAQSGKERRTPVARFNDGGDGWLVVASNGGRAQHPGWYHNIRAHPDQVWAEVSGRNVRVRAEKLDGPQRDTAWEQITAAQPRFAGYQRKTQRPLPVLRLSPAEPS</sequence>